<dbReference type="VEuPathDB" id="AmoebaDB:DDB_G0269012"/>
<sequence length="89" mass="10015">MEIIVILAKKNLPMGYVTHAIEKESEEKKSNPIKFKNAPLSYRSEISNKLSNLEYQYAKENGLLGKVSLKQKSHQSHQKLVFSLGLAVG</sequence>
<organism evidence="1 2">
    <name type="scientific">Dictyostelium discoideum</name>
    <name type="common">Social amoeba</name>
    <dbReference type="NCBI Taxonomy" id="44689"/>
    <lineage>
        <taxon>Eukaryota</taxon>
        <taxon>Amoebozoa</taxon>
        <taxon>Evosea</taxon>
        <taxon>Eumycetozoa</taxon>
        <taxon>Dictyostelia</taxon>
        <taxon>Dictyosteliales</taxon>
        <taxon>Dictyosteliaceae</taxon>
        <taxon>Dictyostelium</taxon>
    </lineage>
</organism>
<dbReference type="AlphaFoldDB" id="Q55EL9"/>
<evidence type="ECO:0000313" key="2">
    <source>
        <dbReference type="Proteomes" id="UP000002195"/>
    </source>
</evidence>
<dbReference type="Proteomes" id="UP000002195">
    <property type="component" value="Unassembled WGS sequence"/>
</dbReference>
<reference evidence="1 2" key="1">
    <citation type="journal article" date="2005" name="Nature">
        <title>The genome of the social amoeba Dictyostelium discoideum.</title>
        <authorList>
            <consortium name="The Dictyostelium discoideum Sequencing Consortium"/>
            <person name="Eichinger L."/>
            <person name="Pachebat J.A."/>
            <person name="Glockner G."/>
            <person name="Rajandream M.A."/>
            <person name="Sucgang R."/>
            <person name="Berriman M."/>
            <person name="Song J."/>
            <person name="Olsen R."/>
            <person name="Szafranski K."/>
            <person name="Xu Q."/>
            <person name="Tunggal B."/>
            <person name="Kummerfeld S."/>
            <person name="Madera M."/>
            <person name="Konfortov B.A."/>
            <person name="Rivero F."/>
            <person name="Bankier A.T."/>
            <person name="Lehmann R."/>
            <person name="Hamlin N."/>
            <person name="Davies R."/>
            <person name="Gaudet P."/>
            <person name="Fey P."/>
            <person name="Pilcher K."/>
            <person name="Chen G."/>
            <person name="Saunders D."/>
            <person name="Sodergren E."/>
            <person name="Davis P."/>
            <person name="Kerhornou A."/>
            <person name="Nie X."/>
            <person name="Hall N."/>
            <person name="Anjard C."/>
            <person name="Hemphill L."/>
            <person name="Bason N."/>
            <person name="Farbrother P."/>
            <person name="Desany B."/>
            <person name="Just E."/>
            <person name="Morio T."/>
            <person name="Rost R."/>
            <person name="Churcher C."/>
            <person name="Cooper J."/>
            <person name="Haydock S."/>
            <person name="van Driessche N."/>
            <person name="Cronin A."/>
            <person name="Goodhead I."/>
            <person name="Muzny D."/>
            <person name="Mourier T."/>
            <person name="Pain A."/>
            <person name="Lu M."/>
            <person name="Harper D."/>
            <person name="Lindsay R."/>
            <person name="Hauser H."/>
            <person name="James K."/>
            <person name="Quiles M."/>
            <person name="Madan Babu M."/>
            <person name="Saito T."/>
            <person name="Buchrieser C."/>
            <person name="Wardroper A."/>
            <person name="Felder M."/>
            <person name="Thangavelu M."/>
            <person name="Johnson D."/>
            <person name="Knights A."/>
            <person name="Loulseged H."/>
            <person name="Mungall K."/>
            <person name="Oliver K."/>
            <person name="Price C."/>
            <person name="Quail M.A."/>
            <person name="Urushihara H."/>
            <person name="Hernandez J."/>
            <person name="Rabbinowitsch E."/>
            <person name="Steffen D."/>
            <person name="Sanders M."/>
            <person name="Ma J."/>
            <person name="Kohara Y."/>
            <person name="Sharp S."/>
            <person name="Simmonds M."/>
            <person name="Spiegler S."/>
            <person name="Tivey A."/>
            <person name="Sugano S."/>
            <person name="White B."/>
            <person name="Walker D."/>
            <person name="Woodward J."/>
            <person name="Winckler T."/>
            <person name="Tanaka Y."/>
            <person name="Shaulsky G."/>
            <person name="Schleicher M."/>
            <person name="Weinstock G."/>
            <person name="Rosenthal A."/>
            <person name="Cox E.C."/>
            <person name="Chisholm R.L."/>
            <person name="Gibbs R."/>
            <person name="Loomis W.F."/>
            <person name="Platzer M."/>
            <person name="Kay R.R."/>
            <person name="Williams J."/>
            <person name="Dear P.H."/>
            <person name="Noegel A.A."/>
            <person name="Barrell B."/>
            <person name="Kuspa A."/>
        </authorList>
    </citation>
    <scope>NUCLEOTIDE SEQUENCE [LARGE SCALE GENOMIC DNA]</scope>
    <source>
        <strain evidence="1 2">AX4</strain>
    </source>
</reference>
<dbReference type="InParanoid" id="Q55EL9"/>
<keyword evidence="2" id="KW-1185">Reference proteome</keyword>
<dbReference type="EMBL" id="AAFI02000004">
    <property type="protein sequence ID" value="EAL73095.1"/>
    <property type="molecule type" value="Genomic_DNA"/>
</dbReference>
<protein>
    <submittedName>
        <fullName evidence="1">Uncharacterized protein</fullName>
    </submittedName>
</protein>
<dbReference type="HOGENOM" id="CLU_2459406_0_0_1"/>
<comment type="caution">
    <text evidence="1">The sequence shown here is derived from an EMBL/GenBank/DDBJ whole genome shotgun (WGS) entry which is preliminary data.</text>
</comment>
<gene>
    <name evidence="1" type="ORF">DDB_G0269012</name>
</gene>
<accession>Q55EL9</accession>
<dbReference type="dictyBase" id="DDB_G0269012"/>
<evidence type="ECO:0000313" key="1">
    <source>
        <dbReference type="EMBL" id="EAL73095.1"/>
    </source>
</evidence>
<name>Q55EL9_DICDI</name>
<dbReference type="GeneID" id="8616694"/>
<dbReference type="RefSeq" id="XP_647001.1">
    <property type="nucleotide sequence ID" value="XM_641909.1"/>
</dbReference>
<dbReference type="PaxDb" id="44689-DDB0202353"/>
<proteinExistence type="predicted"/>
<dbReference type="KEGG" id="ddi:DDB_G0269012"/>